<name>A0A084W2U5_ANOSI</name>
<sequence>MQAKYEELLTSMNGLKERIGTDSKHDAREESNLIIWQSVYRSLEAILDRIRVNQLKAQQLHEPAQEKDLINIMKVMALIDAILADTSKMPEDAKQNSPSFADQMVSLKQNMDLVSLELTKIKTVNETLANVVSNYNLELAVANSENENDEDGRDHENDDFVDQING</sequence>
<accession>A0A084W2U5</accession>
<proteinExistence type="predicted"/>
<evidence type="ECO:0000313" key="3">
    <source>
        <dbReference type="EnsemblMetazoa" id="ASIC012474-PA"/>
    </source>
</evidence>
<gene>
    <name evidence="2" type="ORF">ZHAS_00012474</name>
</gene>
<dbReference type="VEuPathDB" id="VectorBase:ASIC012474"/>
<evidence type="ECO:0000313" key="4">
    <source>
        <dbReference type="Proteomes" id="UP000030765"/>
    </source>
</evidence>
<evidence type="ECO:0000313" key="2">
    <source>
        <dbReference type="EMBL" id="KFB44539.1"/>
    </source>
</evidence>
<feature type="region of interest" description="Disordered" evidence="1">
    <location>
        <begin position="143"/>
        <end position="166"/>
    </location>
</feature>
<dbReference type="EMBL" id="ATLV01019698">
    <property type="status" value="NOT_ANNOTATED_CDS"/>
    <property type="molecule type" value="Genomic_DNA"/>
</dbReference>
<organism evidence="2">
    <name type="scientific">Anopheles sinensis</name>
    <name type="common">Mosquito</name>
    <dbReference type="NCBI Taxonomy" id="74873"/>
    <lineage>
        <taxon>Eukaryota</taxon>
        <taxon>Metazoa</taxon>
        <taxon>Ecdysozoa</taxon>
        <taxon>Arthropoda</taxon>
        <taxon>Hexapoda</taxon>
        <taxon>Insecta</taxon>
        <taxon>Pterygota</taxon>
        <taxon>Neoptera</taxon>
        <taxon>Endopterygota</taxon>
        <taxon>Diptera</taxon>
        <taxon>Nematocera</taxon>
        <taxon>Culicoidea</taxon>
        <taxon>Culicidae</taxon>
        <taxon>Anophelinae</taxon>
        <taxon>Anopheles</taxon>
    </lineage>
</organism>
<reference evidence="3" key="2">
    <citation type="submission" date="2020-05" db="UniProtKB">
        <authorList>
            <consortium name="EnsemblMetazoa"/>
        </authorList>
    </citation>
    <scope>IDENTIFICATION</scope>
</reference>
<dbReference type="Proteomes" id="UP000030765">
    <property type="component" value="Unassembled WGS sequence"/>
</dbReference>
<dbReference type="OrthoDB" id="7735860at2759"/>
<dbReference type="EMBL" id="KE525278">
    <property type="protein sequence ID" value="KFB44539.1"/>
    <property type="molecule type" value="Genomic_DNA"/>
</dbReference>
<evidence type="ECO:0000256" key="1">
    <source>
        <dbReference type="SAM" id="MobiDB-lite"/>
    </source>
</evidence>
<reference evidence="2 4" key="1">
    <citation type="journal article" date="2014" name="BMC Genomics">
        <title>Genome sequence of Anopheles sinensis provides insight into genetics basis of mosquito competence for malaria parasites.</title>
        <authorList>
            <person name="Zhou D."/>
            <person name="Zhang D."/>
            <person name="Ding G."/>
            <person name="Shi L."/>
            <person name="Hou Q."/>
            <person name="Ye Y."/>
            <person name="Xu Y."/>
            <person name="Zhou H."/>
            <person name="Xiong C."/>
            <person name="Li S."/>
            <person name="Yu J."/>
            <person name="Hong S."/>
            <person name="Yu X."/>
            <person name="Zou P."/>
            <person name="Chen C."/>
            <person name="Chang X."/>
            <person name="Wang W."/>
            <person name="Lv Y."/>
            <person name="Sun Y."/>
            <person name="Ma L."/>
            <person name="Shen B."/>
            <person name="Zhu C."/>
        </authorList>
    </citation>
    <scope>NUCLEOTIDE SEQUENCE [LARGE SCALE GENOMIC DNA]</scope>
</reference>
<protein>
    <submittedName>
        <fullName evidence="2 3">Uncharacterized protein</fullName>
    </submittedName>
</protein>
<dbReference type="AlphaFoldDB" id="A0A084W2U5"/>
<keyword evidence="4" id="KW-1185">Reference proteome</keyword>
<dbReference type="EnsemblMetazoa" id="ASIC012474-RA">
    <property type="protein sequence ID" value="ASIC012474-PA"/>
    <property type="gene ID" value="ASIC012474"/>
</dbReference>